<protein>
    <recommendedName>
        <fullName evidence="5">NHL repeat-containing protein</fullName>
    </recommendedName>
</protein>
<dbReference type="AlphaFoldDB" id="A0A815QLB0"/>
<dbReference type="InterPro" id="IPR011042">
    <property type="entry name" value="6-blade_b-propeller_TolB-like"/>
</dbReference>
<keyword evidence="1" id="KW-0677">Repeat</keyword>
<gene>
    <name evidence="3" type="ORF">ZHD862_LOCUS35854</name>
</gene>
<dbReference type="GO" id="GO:0043161">
    <property type="term" value="P:proteasome-mediated ubiquitin-dependent protein catabolic process"/>
    <property type="evidence" value="ECO:0007669"/>
    <property type="project" value="TreeGrafter"/>
</dbReference>
<dbReference type="Pfam" id="PF01436">
    <property type="entry name" value="NHL"/>
    <property type="match status" value="1"/>
</dbReference>
<accession>A0A815QLB0</accession>
<dbReference type="CDD" id="cd05819">
    <property type="entry name" value="NHL"/>
    <property type="match status" value="1"/>
</dbReference>
<feature type="repeat" description="NHL" evidence="2">
    <location>
        <begin position="179"/>
        <end position="215"/>
    </location>
</feature>
<comment type="caution">
    <text evidence="3">The sequence shown here is derived from an EMBL/GenBank/DDBJ whole genome shotgun (WGS) entry which is preliminary data.</text>
</comment>
<dbReference type="PANTHER" id="PTHR24104">
    <property type="entry name" value="E3 UBIQUITIN-PROTEIN LIGASE NHLRC1-RELATED"/>
    <property type="match status" value="1"/>
</dbReference>
<evidence type="ECO:0000313" key="4">
    <source>
        <dbReference type="Proteomes" id="UP000663864"/>
    </source>
</evidence>
<dbReference type="EMBL" id="CAJNOT010005410">
    <property type="protein sequence ID" value="CAF1464805.1"/>
    <property type="molecule type" value="Genomic_DNA"/>
</dbReference>
<proteinExistence type="predicted"/>
<dbReference type="GO" id="GO:0000209">
    <property type="term" value="P:protein polyubiquitination"/>
    <property type="evidence" value="ECO:0007669"/>
    <property type="project" value="TreeGrafter"/>
</dbReference>
<dbReference type="GO" id="GO:0008270">
    <property type="term" value="F:zinc ion binding"/>
    <property type="evidence" value="ECO:0007669"/>
    <property type="project" value="UniProtKB-KW"/>
</dbReference>
<dbReference type="InterPro" id="IPR001258">
    <property type="entry name" value="NHL_repeat"/>
</dbReference>
<reference evidence="3" key="1">
    <citation type="submission" date="2021-02" db="EMBL/GenBank/DDBJ databases">
        <authorList>
            <person name="Nowell W R."/>
        </authorList>
    </citation>
    <scope>NUCLEOTIDE SEQUENCE</scope>
</reference>
<dbReference type="SUPFAM" id="SSF101898">
    <property type="entry name" value="NHL repeat"/>
    <property type="match status" value="1"/>
</dbReference>
<feature type="non-terminal residue" evidence="3">
    <location>
        <position position="1"/>
    </location>
</feature>
<evidence type="ECO:0000256" key="1">
    <source>
        <dbReference type="ARBA" id="ARBA00022737"/>
    </source>
</evidence>
<organism evidence="3 4">
    <name type="scientific">Rotaria sordida</name>
    <dbReference type="NCBI Taxonomy" id="392033"/>
    <lineage>
        <taxon>Eukaryota</taxon>
        <taxon>Metazoa</taxon>
        <taxon>Spiralia</taxon>
        <taxon>Gnathifera</taxon>
        <taxon>Rotifera</taxon>
        <taxon>Eurotatoria</taxon>
        <taxon>Bdelloidea</taxon>
        <taxon>Philodinida</taxon>
        <taxon>Philodinidae</taxon>
        <taxon>Rotaria</taxon>
    </lineage>
</organism>
<dbReference type="PANTHER" id="PTHR24104:SF25">
    <property type="entry name" value="PROTEIN LIN-41"/>
    <property type="match status" value="1"/>
</dbReference>
<dbReference type="Gene3D" id="2.120.10.30">
    <property type="entry name" value="TolB, C-terminal domain"/>
    <property type="match status" value="1"/>
</dbReference>
<name>A0A815QLB0_9BILA</name>
<evidence type="ECO:0000256" key="2">
    <source>
        <dbReference type="PROSITE-ProRule" id="PRU00504"/>
    </source>
</evidence>
<dbReference type="InterPro" id="IPR050952">
    <property type="entry name" value="TRIM-NHL_E3_ligases"/>
</dbReference>
<dbReference type="GO" id="GO:0061630">
    <property type="term" value="F:ubiquitin protein ligase activity"/>
    <property type="evidence" value="ECO:0007669"/>
    <property type="project" value="TreeGrafter"/>
</dbReference>
<evidence type="ECO:0008006" key="5">
    <source>
        <dbReference type="Google" id="ProtNLM"/>
    </source>
</evidence>
<evidence type="ECO:0000313" key="3">
    <source>
        <dbReference type="EMBL" id="CAF1464805.1"/>
    </source>
</evidence>
<dbReference type="Proteomes" id="UP000663864">
    <property type="component" value="Unassembled WGS sequence"/>
</dbReference>
<sequence>QQNLSASTHWAQNAITVAGLANGTYGSSPSTLYFNQGIRITNDNILYIADSSNNRIVLIGPDSTMAIDIIQNAPDSSPLFSYPSDIFVTEKYIYIADSFNYRVVRLFKNRTNPVTIAGINGALGTTPNTSVIGVCYSISVDSNENLYVSDFLNNRVVRYSSNSSSGMLGAIIAGDGIDGNGISQLNRPWGIFVNEAETLYVADYLNHRIQKWDKGASFGVTVAGTGVSDSSSTIISTSTITTTTTTITTTITDHTTSLEASSESSRTHSTTVAVSIAVLVVLC</sequence>
<dbReference type="PROSITE" id="PS51125">
    <property type="entry name" value="NHL"/>
    <property type="match status" value="1"/>
</dbReference>